<evidence type="ECO:0000313" key="8">
    <source>
        <dbReference type="Proteomes" id="UP001574673"/>
    </source>
</evidence>
<keyword evidence="3" id="KW-0963">Cytoplasm</keyword>
<keyword evidence="8" id="KW-1185">Reference proteome</keyword>
<evidence type="ECO:0000256" key="3">
    <source>
        <dbReference type="ARBA" id="ARBA00022490"/>
    </source>
</evidence>
<dbReference type="EMBL" id="JBEUWX010000003">
    <property type="protein sequence ID" value="MFA9950912.1"/>
    <property type="molecule type" value="Genomic_DNA"/>
</dbReference>
<dbReference type="SMART" id="SM00528">
    <property type="entry name" value="HNS"/>
    <property type="match status" value="1"/>
</dbReference>
<evidence type="ECO:0000256" key="5">
    <source>
        <dbReference type="SAM" id="MobiDB-lite"/>
    </source>
</evidence>
<dbReference type="Gene3D" id="4.10.430.10">
    <property type="entry name" value="Histone-like protein H-NS, C-terminal domain"/>
    <property type="match status" value="1"/>
</dbReference>
<dbReference type="SUPFAM" id="SSF81273">
    <property type="entry name" value="H-NS histone-like proteins"/>
    <property type="match status" value="1"/>
</dbReference>
<dbReference type="RefSeq" id="WP_418892002.1">
    <property type="nucleotide sequence ID" value="NZ_JBEUWX010000003.1"/>
</dbReference>
<feature type="domain" description="DNA-binding protein H-NS-like C-terminal" evidence="6">
    <location>
        <begin position="56"/>
        <end position="101"/>
    </location>
</feature>
<reference evidence="8" key="1">
    <citation type="submission" date="2024-06" db="EMBL/GenBank/DDBJ databases">
        <title>Radixoralia hellwigii gen. nov., sp nov., isolated from a root canal in the human oral cavity.</title>
        <authorList>
            <person name="Bartsch S."/>
            <person name="Wittmer A."/>
            <person name="Schulz A.-K."/>
            <person name="Neumann-Schaal M."/>
            <person name="Wolf J."/>
            <person name="Gronow S."/>
            <person name="Tennert C."/>
            <person name="Haecker G."/>
            <person name="Cieplik F."/>
            <person name="Al-Ahmad A."/>
        </authorList>
    </citation>
    <scope>NUCLEOTIDE SEQUENCE [LARGE SCALE GENOMIC DNA]</scope>
    <source>
        <strain evidence="8">Wk13</strain>
    </source>
</reference>
<dbReference type="InterPro" id="IPR037150">
    <property type="entry name" value="H-NS_C_dom_sf"/>
</dbReference>
<dbReference type="Pfam" id="PF00816">
    <property type="entry name" value="Histone_HNS"/>
    <property type="match status" value="1"/>
</dbReference>
<organism evidence="7 8">
    <name type="scientific">Dentiradicibacter hellwigii</name>
    <dbReference type="NCBI Taxonomy" id="3149053"/>
    <lineage>
        <taxon>Bacteria</taxon>
        <taxon>Pseudomonadati</taxon>
        <taxon>Pseudomonadota</taxon>
        <taxon>Betaproteobacteria</taxon>
        <taxon>Rhodocyclales</taxon>
        <taxon>Rhodocyclaceae</taxon>
        <taxon>Dentiradicibacter</taxon>
    </lineage>
</organism>
<dbReference type="PANTHER" id="PTHR38097">
    <property type="match status" value="1"/>
</dbReference>
<evidence type="ECO:0000256" key="1">
    <source>
        <dbReference type="ARBA" id="ARBA00004453"/>
    </source>
</evidence>
<evidence type="ECO:0000256" key="2">
    <source>
        <dbReference type="ARBA" id="ARBA00010610"/>
    </source>
</evidence>
<dbReference type="InterPro" id="IPR027444">
    <property type="entry name" value="H-NS_C_dom"/>
</dbReference>
<keyword evidence="4" id="KW-0238">DNA-binding</keyword>
<gene>
    <name evidence="7" type="ORF">ABCS64_11350</name>
</gene>
<protein>
    <submittedName>
        <fullName evidence="7">H-NS histone family protein</fullName>
    </submittedName>
</protein>
<dbReference type="Proteomes" id="UP001574673">
    <property type="component" value="Unassembled WGS sequence"/>
</dbReference>
<name>A0ABV4UIP6_9RHOO</name>
<feature type="compositionally biased region" description="Polar residues" evidence="5">
    <location>
        <begin position="68"/>
        <end position="77"/>
    </location>
</feature>
<comment type="similarity">
    <text evidence="2">Belongs to the histone-like protein H-NS family.</text>
</comment>
<comment type="subcellular location">
    <subcellularLocation>
        <location evidence="1">Cytoplasm</location>
        <location evidence="1">Nucleoid</location>
    </subcellularLocation>
</comment>
<evidence type="ECO:0000256" key="4">
    <source>
        <dbReference type="ARBA" id="ARBA00023125"/>
    </source>
</evidence>
<proteinExistence type="inferred from homology"/>
<evidence type="ECO:0000259" key="6">
    <source>
        <dbReference type="SMART" id="SM00528"/>
    </source>
</evidence>
<accession>A0ABV4UIP6</accession>
<feature type="region of interest" description="Disordered" evidence="5">
    <location>
        <begin position="58"/>
        <end position="81"/>
    </location>
</feature>
<evidence type="ECO:0000313" key="7">
    <source>
        <dbReference type="EMBL" id="MFA9950912.1"/>
    </source>
</evidence>
<dbReference type="PANTHER" id="PTHR38097:SF2">
    <property type="entry name" value="DNA-BINDING PROTEIN STPA"/>
    <property type="match status" value="1"/>
</dbReference>
<sequence length="103" mass="11347">MTISYKEALENLKKAQFEVEQARLAELSLVIKGIKEKIAEYHLTAEDLGLKSGAKKGAAKKGEAKYANPTNSAQTWSGKGRKPAWVEEYLARGGNINSLLIQR</sequence>
<comment type="caution">
    <text evidence="7">The sequence shown here is derived from an EMBL/GenBank/DDBJ whole genome shotgun (WGS) entry which is preliminary data.</text>
</comment>